<dbReference type="EMBL" id="ABFC01000034">
    <property type="protein sequence ID" value="EFA29570.1"/>
    <property type="molecule type" value="Genomic_DNA"/>
</dbReference>
<protein>
    <submittedName>
        <fullName evidence="4">Urease, alpha subunit</fullName>
        <ecNumber evidence="4">3.5.1.5</ecNumber>
    </submittedName>
</protein>
<evidence type="ECO:0000259" key="3">
    <source>
        <dbReference type="Pfam" id="PF00449"/>
    </source>
</evidence>
<dbReference type="InterPro" id="IPR011612">
    <property type="entry name" value="Urease_alpha_N_dom"/>
</dbReference>
<dbReference type="GO" id="GO:0046872">
    <property type="term" value="F:metal ion binding"/>
    <property type="evidence" value="ECO:0007669"/>
    <property type="project" value="UniProtKB-KW"/>
</dbReference>
<keyword evidence="2 4" id="KW-0378">Hydrolase</keyword>
<dbReference type="SUPFAM" id="SSF51338">
    <property type="entry name" value="Composite domain of metallo-dependent hydrolases"/>
    <property type="match status" value="1"/>
</dbReference>
<evidence type="ECO:0000256" key="2">
    <source>
        <dbReference type="ARBA" id="ARBA00022801"/>
    </source>
</evidence>
<dbReference type="Gene3D" id="2.30.40.10">
    <property type="entry name" value="Urease, subunit C, domain 1"/>
    <property type="match status" value="1"/>
</dbReference>
<dbReference type="PANTHER" id="PTHR43440">
    <property type="entry name" value="UREASE"/>
    <property type="match status" value="1"/>
</dbReference>
<organism evidence="4">
    <name type="scientific">Haemophilus influenzae HK1212</name>
    <dbReference type="NCBI Taxonomy" id="456482"/>
    <lineage>
        <taxon>Bacteria</taxon>
        <taxon>Pseudomonadati</taxon>
        <taxon>Pseudomonadota</taxon>
        <taxon>Gammaproteobacteria</taxon>
        <taxon>Pasteurellales</taxon>
        <taxon>Pasteurellaceae</taxon>
        <taxon>Haemophilus</taxon>
    </lineage>
</organism>
<sequence>MVEWVNKRQRKAMQAQGTSIENKLYESTVGIPRTDIEDDQVGLFRPMVQQAAQSAAELPDDLVFGLLKAGKTTLCYDGQNYFDTDHPVFDNVDGTGSSKEQSNLTTGTKDGVPTFYLFDTTNAIKPLISRAQYVATYGPTVGDKVRLGDTNLWATIEQDLLTKGDECKFGGGKSVRDGMAQSGTATRDNPNVLDFVITNVMIIDAKLGIIKADIGIRDGRIVGIGQAGNPDTMDNVTPNMIIGASTEVHNGAH</sequence>
<gene>
    <name evidence="4" type="primary">ureC</name>
    <name evidence="4" type="ORF">HAINFHK1212_1583</name>
</gene>
<dbReference type="PANTHER" id="PTHR43440:SF1">
    <property type="entry name" value="UREASE"/>
    <property type="match status" value="1"/>
</dbReference>
<evidence type="ECO:0000313" key="4">
    <source>
        <dbReference type="EMBL" id="EFA29570.1"/>
    </source>
</evidence>
<comment type="caution">
    <text evidence="4">The sequence shown here is derived from an EMBL/GenBank/DDBJ whole genome shotgun (WGS) entry which is preliminary data.</text>
</comment>
<feature type="non-terminal residue" evidence="4">
    <location>
        <position position="253"/>
    </location>
</feature>
<reference evidence="4" key="1">
    <citation type="journal article" date="2010" name="Genomics">
        <title>Tracing phylogenomic events leading to diversity of Haemophilus influenzae and the emergence of Brazilian Purpuric Fever (BPF)-associated clones.</title>
        <authorList>
            <person name="Papazisi L."/>
            <person name="Ratnayake S."/>
            <person name="Remortel B.G."/>
            <person name="Bock G.R."/>
            <person name="Liang W."/>
            <person name="Saeed A.I."/>
            <person name="Liu J."/>
            <person name="Fleischmann R.D."/>
            <person name="Kilian M."/>
            <person name="Peterson S.N."/>
        </authorList>
    </citation>
    <scope>NUCLEOTIDE SEQUENCE [LARGE SCALE GENOMIC DNA]</scope>
    <source>
        <strain evidence="4">HK1212</strain>
    </source>
</reference>
<dbReference type="Pfam" id="PF00449">
    <property type="entry name" value="Urease_alpha"/>
    <property type="match status" value="1"/>
</dbReference>
<evidence type="ECO:0000256" key="1">
    <source>
        <dbReference type="ARBA" id="ARBA00022723"/>
    </source>
</evidence>
<accession>A0A7G2K1S2</accession>
<keyword evidence="1" id="KW-0479">Metal-binding</keyword>
<proteinExistence type="predicted"/>
<dbReference type="AlphaFoldDB" id="A0A7G2K1S2"/>
<dbReference type="GO" id="GO:0009039">
    <property type="term" value="F:urease activity"/>
    <property type="evidence" value="ECO:0007669"/>
    <property type="project" value="UniProtKB-EC"/>
</dbReference>
<name>A0A7G2K1S2_HAEIF</name>
<dbReference type="InterPro" id="IPR050112">
    <property type="entry name" value="Urease_alpha_subunit"/>
</dbReference>
<feature type="domain" description="Urease alpha-subunit N-terminal" evidence="3">
    <location>
        <begin position="128"/>
        <end position="248"/>
    </location>
</feature>
<dbReference type="EC" id="3.5.1.5" evidence="4"/>
<dbReference type="InterPro" id="IPR011059">
    <property type="entry name" value="Metal-dep_hydrolase_composite"/>
</dbReference>